<dbReference type="Pfam" id="PF00125">
    <property type="entry name" value="Histone"/>
    <property type="match status" value="1"/>
</dbReference>
<dbReference type="CDD" id="cd14792">
    <property type="entry name" value="GH27"/>
    <property type="match status" value="1"/>
</dbReference>
<feature type="compositionally biased region" description="Low complexity" evidence="16">
    <location>
        <begin position="35"/>
        <end position="58"/>
    </location>
</feature>
<dbReference type="GO" id="GO:0004557">
    <property type="term" value="F:alpha-galactosidase activity"/>
    <property type="evidence" value="ECO:0007669"/>
    <property type="project" value="UniProtKB-EC"/>
</dbReference>
<evidence type="ECO:0000256" key="1">
    <source>
        <dbReference type="ARBA" id="ARBA00001255"/>
    </source>
</evidence>
<dbReference type="PANTHER" id="PTHR11452:SF61">
    <property type="entry name" value="ALPHA-GALACTOSIDASE B-RELATED"/>
    <property type="match status" value="1"/>
</dbReference>
<dbReference type="GO" id="GO:0003677">
    <property type="term" value="F:DNA binding"/>
    <property type="evidence" value="ECO:0007669"/>
    <property type="project" value="UniProtKB-KW"/>
</dbReference>
<evidence type="ECO:0000256" key="15">
    <source>
        <dbReference type="RuleBase" id="RU000451"/>
    </source>
</evidence>
<keyword evidence="8 15" id="KW-0158">Chromosome</keyword>
<evidence type="ECO:0000256" key="10">
    <source>
        <dbReference type="ARBA" id="ARBA00022801"/>
    </source>
</evidence>
<accession>A0A0C3JYW2</accession>
<comment type="catalytic activity">
    <reaction evidence="1">
        <text>Hydrolysis of terminal, non-reducing alpha-D-galactose residues in alpha-D-galactosides, including galactose oligosaccharides, galactomannans and galactolipids.</text>
        <dbReference type="EC" id="3.2.1.22"/>
    </reaction>
</comment>
<comment type="subcellular location">
    <subcellularLocation>
        <location evidence="4">Chromosome</location>
    </subcellularLocation>
    <subcellularLocation>
        <location evidence="3 15">Nucleus</location>
    </subcellularLocation>
</comment>
<protein>
    <recommendedName>
        <fullName evidence="15">Histone H2B</fullName>
    </recommendedName>
</protein>
<dbReference type="Gene3D" id="3.20.20.70">
    <property type="entry name" value="Aldolase class I"/>
    <property type="match status" value="1"/>
</dbReference>
<comment type="subunit">
    <text evidence="7 15">The nucleosome is a histone octamer containing two molecules each of H2A, H2B, H3 and H4 assembled in one H3-H4 heterotetramer and two H2A-H2B heterodimers. The octamer wraps approximately 147 bp of DNA.</text>
</comment>
<keyword evidence="17" id="KW-0472">Membrane</keyword>
<dbReference type="SUPFAM" id="SSF47113">
    <property type="entry name" value="Histone-fold"/>
    <property type="match status" value="1"/>
</dbReference>
<dbReference type="InterPro" id="IPR017853">
    <property type="entry name" value="GH"/>
</dbReference>
<dbReference type="CDD" id="cd22910">
    <property type="entry name" value="HFD_H2B"/>
    <property type="match status" value="1"/>
</dbReference>
<reference evidence="20 21" key="1">
    <citation type="submission" date="2014-04" db="EMBL/GenBank/DDBJ databases">
        <authorList>
            <consortium name="DOE Joint Genome Institute"/>
            <person name="Kuo A."/>
            <person name="Kohler A."/>
            <person name="Costa M.D."/>
            <person name="Nagy L.G."/>
            <person name="Floudas D."/>
            <person name="Copeland A."/>
            <person name="Barry K.W."/>
            <person name="Cichocki N."/>
            <person name="Veneault-Fourrey C."/>
            <person name="LaButti K."/>
            <person name="Lindquist E.A."/>
            <person name="Lipzen A."/>
            <person name="Lundell T."/>
            <person name="Morin E."/>
            <person name="Murat C."/>
            <person name="Sun H."/>
            <person name="Tunlid A."/>
            <person name="Henrissat B."/>
            <person name="Grigoriev I.V."/>
            <person name="Hibbett D.S."/>
            <person name="Martin F."/>
            <person name="Nordberg H.P."/>
            <person name="Cantor M.N."/>
            <person name="Hua S.X."/>
        </authorList>
    </citation>
    <scope>NUCLEOTIDE SEQUENCE [LARGE SCALE GENOMIC DNA]</scope>
    <source>
        <strain evidence="20 21">Marx 270</strain>
    </source>
</reference>
<comment type="similarity">
    <text evidence="6">Belongs to the glycosyl hydrolase 27 family.</text>
</comment>
<name>A0A0C3JYW2_PISTI</name>
<evidence type="ECO:0000256" key="5">
    <source>
        <dbReference type="ARBA" id="ARBA00006846"/>
    </source>
</evidence>
<keyword evidence="17" id="KW-1133">Transmembrane helix</keyword>
<dbReference type="SUPFAM" id="SSF51445">
    <property type="entry name" value="(Trans)glycosidases"/>
    <property type="match status" value="1"/>
</dbReference>
<comment type="function">
    <text evidence="2">Core component of nucleosome. Nucleosomes wrap and compact DNA into chromatin, limiting DNA accessibility to the cellular machineries which require DNA as a template. Histones thereby play a central role in transcription regulation, DNA repair, DNA replication and chromosomal stability. DNA accessibility is regulated via a complex set of post-translational modifications of histones, also called histone code, and nucleosome remodeling.</text>
</comment>
<evidence type="ECO:0000256" key="6">
    <source>
        <dbReference type="ARBA" id="ARBA00009743"/>
    </source>
</evidence>
<feature type="transmembrane region" description="Helical" evidence="17">
    <location>
        <begin position="210"/>
        <end position="230"/>
    </location>
</feature>
<evidence type="ECO:0000259" key="18">
    <source>
        <dbReference type="Pfam" id="PF00125"/>
    </source>
</evidence>
<dbReference type="FunFam" id="1.10.20.10:FF:000016">
    <property type="entry name" value="Histone H2B"/>
    <property type="match status" value="1"/>
</dbReference>
<dbReference type="PRINTS" id="PR00621">
    <property type="entry name" value="HISTONEH2B"/>
</dbReference>
<dbReference type="InterPro" id="IPR000558">
    <property type="entry name" value="Histone_H2B"/>
</dbReference>
<evidence type="ECO:0000256" key="4">
    <source>
        <dbReference type="ARBA" id="ARBA00004286"/>
    </source>
</evidence>
<dbReference type="Gene3D" id="2.60.40.1180">
    <property type="entry name" value="Golgi alpha-mannosidase II"/>
    <property type="match status" value="1"/>
</dbReference>
<dbReference type="Proteomes" id="UP000054217">
    <property type="component" value="Unassembled WGS sequence"/>
</dbReference>
<keyword evidence="21" id="KW-1185">Reference proteome</keyword>
<dbReference type="PANTHER" id="PTHR11452">
    <property type="entry name" value="ALPHA-GALACTOSIDASE/ALPHA-N-ACETYLGALACTOSAMINIDASE"/>
    <property type="match status" value="1"/>
</dbReference>
<sequence>MSDKQDHTRPRPINASSQSNPHSSHHTTNDQLAMAPKPASTASKAPASTPASKAPAKTTADKAAKKATKTSAANAGADGEKKKKRKVRKETYSSYIYKVLKQVHPDTGISNKAMAILNSFVNDIFERIATEASKLAAYSKKSTISSREIQTAVRLILPGELAKHAISEGTKSVTKGSHAHAKRRFEMDSTLTARPSADVATVPKRRFRSAFVGLVVFVLALGSSFFLFHAGKGHNGHDYRVGKLPVMGYNTWNAYYCDISEDIIIKNANLMISLGLVDVGYNYVNIDDCYSERQRSPAGDIVASKTKFPSGMKPLTDRIHALGLKAGIYSDAGWFTCQLYPGSYQNEARDVRLFREEWGFDYLKYDNCAVPFDNVTRQNIIGRYEPMASAIADLSKSTGKPPLILSLCQWGREQVWLWGRNYGQSWRTTDDIGANWKNSFYAWANDFYGHNDMDMLEIGNGDLTYEEAKTHFVAWALMKSPLLIGTDLETASKETIEILTNREIIAINQDPVVGTSVTPFRWGINPDFVSNDTHPAQYWSGQSQNGTVFMLINTLDEPASLTFNLTESPWIRAGRQYFVRDLWTRTNNGTAVRSFTAHNVPPHGVVALLLRDAGDEPEGLWPPCSVLEWCISQAGVRVDQ</sequence>
<evidence type="ECO:0000256" key="14">
    <source>
        <dbReference type="ARBA" id="ARBA00023295"/>
    </source>
</evidence>
<dbReference type="GO" id="GO:0005634">
    <property type="term" value="C:nucleus"/>
    <property type="evidence" value="ECO:0007669"/>
    <property type="project" value="UniProtKB-SubCell"/>
</dbReference>
<dbReference type="GO" id="GO:0046982">
    <property type="term" value="F:protein heterodimerization activity"/>
    <property type="evidence" value="ECO:0007669"/>
    <property type="project" value="InterPro"/>
</dbReference>
<dbReference type="SUPFAM" id="SSF51011">
    <property type="entry name" value="Glycosyl hydrolase domain"/>
    <property type="match status" value="1"/>
</dbReference>
<dbReference type="AlphaFoldDB" id="A0A0C3JYW2"/>
<dbReference type="InParanoid" id="A0A0C3JYW2"/>
<evidence type="ECO:0000256" key="12">
    <source>
        <dbReference type="ARBA" id="ARBA00023242"/>
    </source>
</evidence>
<evidence type="ECO:0000256" key="11">
    <source>
        <dbReference type="ARBA" id="ARBA00023125"/>
    </source>
</evidence>
<evidence type="ECO:0000256" key="8">
    <source>
        <dbReference type="ARBA" id="ARBA00022454"/>
    </source>
</evidence>
<reference evidence="21" key="2">
    <citation type="submission" date="2015-01" db="EMBL/GenBank/DDBJ databases">
        <title>Evolutionary Origins and Diversification of the Mycorrhizal Mutualists.</title>
        <authorList>
            <consortium name="DOE Joint Genome Institute"/>
            <consortium name="Mycorrhizal Genomics Consortium"/>
            <person name="Kohler A."/>
            <person name="Kuo A."/>
            <person name="Nagy L.G."/>
            <person name="Floudas D."/>
            <person name="Copeland A."/>
            <person name="Barry K.W."/>
            <person name="Cichocki N."/>
            <person name="Veneault-Fourrey C."/>
            <person name="LaButti K."/>
            <person name="Lindquist E.A."/>
            <person name="Lipzen A."/>
            <person name="Lundell T."/>
            <person name="Morin E."/>
            <person name="Murat C."/>
            <person name="Riley R."/>
            <person name="Ohm R."/>
            <person name="Sun H."/>
            <person name="Tunlid A."/>
            <person name="Henrissat B."/>
            <person name="Grigoriev I.V."/>
            <person name="Hibbett D.S."/>
            <person name="Martin F."/>
        </authorList>
    </citation>
    <scope>NUCLEOTIDE SEQUENCE [LARGE SCALE GENOMIC DNA]</scope>
    <source>
        <strain evidence="21">Marx 270</strain>
    </source>
</reference>
<organism evidence="20 21">
    <name type="scientific">Pisolithus tinctorius Marx 270</name>
    <dbReference type="NCBI Taxonomy" id="870435"/>
    <lineage>
        <taxon>Eukaryota</taxon>
        <taxon>Fungi</taxon>
        <taxon>Dikarya</taxon>
        <taxon>Basidiomycota</taxon>
        <taxon>Agaricomycotina</taxon>
        <taxon>Agaricomycetes</taxon>
        <taxon>Agaricomycetidae</taxon>
        <taxon>Boletales</taxon>
        <taxon>Sclerodermatineae</taxon>
        <taxon>Pisolithaceae</taxon>
        <taxon>Pisolithus</taxon>
    </lineage>
</organism>
<dbReference type="FunCoup" id="A0A0C3JYW2">
    <property type="interactions" value="156"/>
</dbReference>
<evidence type="ECO:0000256" key="2">
    <source>
        <dbReference type="ARBA" id="ARBA00002001"/>
    </source>
</evidence>
<keyword evidence="12 15" id="KW-0539">Nucleus</keyword>
<dbReference type="InterPro" id="IPR002241">
    <property type="entry name" value="Glyco_hydro_27"/>
</dbReference>
<feature type="domain" description="Core Histone H2A/H2B/H3" evidence="18">
    <location>
        <begin position="78"/>
        <end position="155"/>
    </location>
</feature>
<dbReference type="InterPro" id="IPR013780">
    <property type="entry name" value="Glyco_hydro_b"/>
</dbReference>
<proteinExistence type="inferred from homology"/>
<keyword evidence="9" id="KW-0732">Signal</keyword>
<gene>
    <name evidence="20" type="ORF">M404DRAFT_18500</name>
</gene>
<dbReference type="InterPro" id="IPR055333">
    <property type="entry name" value="HISTONE_H2B_site"/>
</dbReference>
<dbReference type="OrthoDB" id="5795902at2759"/>
<dbReference type="GO" id="GO:0005975">
    <property type="term" value="P:carbohydrate metabolic process"/>
    <property type="evidence" value="ECO:0007669"/>
    <property type="project" value="InterPro"/>
</dbReference>
<dbReference type="HOGENOM" id="CLU_013093_2_1_1"/>
<evidence type="ECO:0000256" key="16">
    <source>
        <dbReference type="SAM" id="MobiDB-lite"/>
    </source>
</evidence>
<dbReference type="InterPro" id="IPR007125">
    <property type="entry name" value="H2A/H2B/H3"/>
</dbReference>
<dbReference type="InterPro" id="IPR041233">
    <property type="entry name" value="Melibiase_C"/>
</dbReference>
<keyword evidence="10 20" id="KW-0378">Hydrolase</keyword>
<evidence type="ECO:0000256" key="13">
    <source>
        <dbReference type="ARBA" id="ARBA00023269"/>
    </source>
</evidence>
<evidence type="ECO:0000256" key="3">
    <source>
        <dbReference type="ARBA" id="ARBA00004123"/>
    </source>
</evidence>
<comment type="similarity">
    <text evidence="5 15">Belongs to the histone H2B family.</text>
</comment>
<evidence type="ECO:0000259" key="19">
    <source>
        <dbReference type="Pfam" id="PF17801"/>
    </source>
</evidence>
<dbReference type="GO" id="GO:0000786">
    <property type="term" value="C:nucleosome"/>
    <property type="evidence" value="ECO:0007669"/>
    <property type="project" value="UniProtKB-KW"/>
</dbReference>
<dbReference type="SMART" id="SM00427">
    <property type="entry name" value="H2B"/>
    <property type="match status" value="1"/>
</dbReference>
<evidence type="ECO:0000256" key="7">
    <source>
        <dbReference type="ARBA" id="ARBA00011538"/>
    </source>
</evidence>
<evidence type="ECO:0000313" key="20">
    <source>
        <dbReference type="EMBL" id="KIO14318.1"/>
    </source>
</evidence>
<dbReference type="PROSITE" id="PS00357">
    <property type="entry name" value="HISTONE_H2B"/>
    <property type="match status" value="1"/>
</dbReference>
<keyword evidence="11 15" id="KW-0238">DNA-binding</keyword>
<dbReference type="GO" id="GO:0030527">
    <property type="term" value="F:structural constituent of chromatin"/>
    <property type="evidence" value="ECO:0007669"/>
    <property type="project" value="InterPro"/>
</dbReference>
<dbReference type="InterPro" id="IPR013785">
    <property type="entry name" value="Aldolase_TIM"/>
</dbReference>
<evidence type="ECO:0000256" key="9">
    <source>
        <dbReference type="ARBA" id="ARBA00022729"/>
    </source>
</evidence>
<keyword evidence="14" id="KW-0326">Glycosidase</keyword>
<feature type="region of interest" description="Disordered" evidence="16">
    <location>
        <begin position="1"/>
        <end position="88"/>
    </location>
</feature>
<keyword evidence="17" id="KW-0812">Transmembrane</keyword>
<dbReference type="Pfam" id="PF17801">
    <property type="entry name" value="Melibiase_C"/>
    <property type="match status" value="1"/>
</dbReference>
<dbReference type="Gene3D" id="1.10.20.10">
    <property type="entry name" value="Histone, subunit A"/>
    <property type="match status" value="1"/>
</dbReference>
<evidence type="ECO:0000313" key="21">
    <source>
        <dbReference type="Proteomes" id="UP000054217"/>
    </source>
</evidence>
<dbReference type="Pfam" id="PF16499">
    <property type="entry name" value="Melibiase_2"/>
    <property type="match status" value="1"/>
</dbReference>
<dbReference type="EMBL" id="KN831945">
    <property type="protein sequence ID" value="KIO14318.1"/>
    <property type="molecule type" value="Genomic_DNA"/>
</dbReference>
<evidence type="ECO:0000256" key="17">
    <source>
        <dbReference type="SAM" id="Phobius"/>
    </source>
</evidence>
<dbReference type="STRING" id="870435.A0A0C3JYW2"/>
<feature type="domain" description="Alpha galactosidase C-terminal" evidence="19">
    <location>
        <begin position="534"/>
        <end position="610"/>
    </location>
</feature>
<keyword evidence="13 15" id="KW-0544">Nucleosome core</keyword>
<dbReference type="InterPro" id="IPR009072">
    <property type="entry name" value="Histone-fold"/>
</dbReference>